<accession>A0A7J6UXS0</accession>
<dbReference type="GO" id="GO:0046872">
    <property type="term" value="F:metal ion binding"/>
    <property type="evidence" value="ECO:0007669"/>
    <property type="project" value="UniProtKB-KW"/>
</dbReference>
<organism evidence="6 7">
    <name type="scientific">Thalictrum thalictroides</name>
    <name type="common">Rue-anemone</name>
    <name type="synonym">Anemone thalictroides</name>
    <dbReference type="NCBI Taxonomy" id="46969"/>
    <lineage>
        <taxon>Eukaryota</taxon>
        <taxon>Viridiplantae</taxon>
        <taxon>Streptophyta</taxon>
        <taxon>Embryophyta</taxon>
        <taxon>Tracheophyta</taxon>
        <taxon>Spermatophyta</taxon>
        <taxon>Magnoliopsida</taxon>
        <taxon>Ranunculales</taxon>
        <taxon>Ranunculaceae</taxon>
        <taxon>Thalictroideae</taxon>
        <taxon>Thalictrum</taxon>
    </lineage>
</organism>
<dbReference type="PROSITE" id="PS51795">
    <property type="entry name" value="ZF_FLZ"/>
    <property type="match status" value="1"/>
</dbReference>
<gene>
    <name evidence="6" type="ORF">FRX31_033017</name>
</gene>
<keyword evidence="2" id="KW-0479">Metal-binding</keyword>
<feature type="compositionally biased region" description="Polar residues" evidence="4">
    <location>
        <begin position="45"/>
        <end position="67"/>
    </location>
</feature>
<dbReference type="PANTHER" id="PTHR46057">
    <property type="entry name" value="FCS-LIKE ZINC FINGER 1-RELATED"/>
    <property type="match status" value="1"/>
</dbReference>
<comment type="similarity">
    <text evidence="1">Belongs to the FLZ family.</text>
</comment>
<proteinExistence type="inferred from homology"/>
<evidence type="ECO:0000313" key="6">
    <source>
        <dbReference type="EMBL" id="KAF5177397.1"/>
    </source>
</evidence>
<keyword evidence="7" id="KW-1185">Reference proteome</keyword>
<dbReference type="Proteomes" id="UP000554482">
    <property type="component" value="Unassembled WGS sequence"/>
</dbReference>
<evidence type="ECO:0000259" key="5">
    <source>
        <dbReference type="PROSITE" id="PS51795"/>
    </source>
</evidence>
<dbReference type="PANTHER" id="PTHR46057:SF54">
    <property type="entry name" value="FCS-LIKE ZINC FINGER 16"/>
    <property type="match status" value="1"/>
</dbReference>
<evidence type="ECO:0000256" key="4">
    <source>
        <dbReference type="SAM" id="MobiDB-lite"/>
    </source>
</evidence>
<evidence type="ECO:0000313" key="7">
    <source>
        <dbReference type="Proteomes" id="UP000554482"/>
    </source>
</evidence>
<dbReference type="InterPro" id="IPR007650">
    <property type="entry name" value="Zf-FLZ_dom"/>
</dbReference>
<name>A0A7J6UXS0_THATH</name>
<feature type="domain" description="FLZ-type" evidence="5">
    <location>
        <begin position="1"/>
        <end position="41"/>
    </location>
</feature>
<feature type="region of interest" description="Disordered" evidence="4">
    <location>
        <begin position="45"/>
        <end position="71"/>
    </location>
</feature>
<dbReference type="InterPro" id="IPR044533">
    <property type="entry name" value="FLZ1/2/3"/>
</dbReference>
<evidence type="ECO:0000256" key="1">
    <source>
        <dbReference type="ARBA" id="ARBA00009374"/>
    </source>
</evidence>
<feature type="zinc finger region" description="FLZ-type" evidence="3">
    <location>
        <begin position="1"/>
        <end position="41"/>
    </location>
</feature>
<reference evidence="6 7" key="1">
    <citation type="submission" date="2020-06" db="EMBL/GenBank/DDBJ databases">
        <title>Transcriptomic and genomic resources for Thalictrum thalictroides and T. hernandezii: Facilitating candidate gene discovery in an emerging model plant lineage.</title>
        <authorList>
            <person name="Arias T."/>
            <person name="Riano-Pachon D.M."/>
            <person name="Di Stilio V.S."/>
        </authorList>
    </citation>
    <scope>NUCLEOTIDE SEQUENCE [LARGE SCALE GENOMIC DNA]</scope>
    <source>
        <strain evidence="7">cv. WT478/WT964</strain>
        <tissue evidence="6">Leaves</tissue>
    </source>
</reference>
<sequence length="90" mass="10203">SCFTCKNNIHDRDEVFTYSYLRAFCSRECRAWQIAQDTKLEKASQNASRARVQARSTTSQSPSTINNMKGEGGALYPNGVIPFNWHLATR</sequence>
<dbReference type="Pfam" id="PF04570">
    <property type="entry name" value="zf-FLZ"/>
    <property type="match status" value="1"/>
</dbReference>
<dbReference type="AlphaFoldDB" id="A0A7J6UXS0"/>
<comment type="caution">
    <text evidence="6">The sequence shown here is derived from an EMBL/GenBank/DDBJ whole genome shotgun (WGS) entry which is preliminary data.</text>
</comment>
<evidence type="ECO:0000256" key="2">
    <source>
        <dbReference type="ARBA" id="ARBA00022723"/>
    </source>
</evidence>
<dbReference type="EMBL" id="JABWDY010041445">
    <property type="protein sequence ID" value="KAF5177397.1"/>
    <property type="molecule type" value="Genomic_DNA"/>
</dbReference>
<dbReference type="OrthoDB" id="1864056at2759"/>
<feature type="non-terminal residue" evidence="6">
    <location>
        <position position="1"/>
    </location>
</feature>
<evidence type="ECO:0000256" key="3">
    <source>
        <dbReference type="PROSITE-ProRule" id="PRU01131"/>
    </source>
</evidence>
<protein>
    <recommendedName>
        <fullName evidence="5">FLZ-type domain-containing protein</fullName>
    </recommendedName>
</protein>